<evidence type="ECO:0000256" key="3">
    <source>
        <dbReference type="PROSITE-ProRule" id="PRU00221"/>
    </source>
</evidence>
<dbReference type="Gene3D" id="2.130.10.10">
    <property type="entry name" value="YVTN repeat-like/Quinoprotein amine dehydrogenase"/>
    <property type="match status" value="1"/>
</dbReference>
<name>A0ABW2SQH9_9ACTN</name>
<dbReference type="Pfam" id="PF00400">
    <property type="entry name" value="WD40"/>
    <property type="match status" value="2"/>
</dbReference>
<evidence type="ECO:0000256" key="1">
    <source>
        <dbReference type="ARBA" id="ARBA00022574"/>
    </source>
</evidence>
<dbReference type="Proteomes" id="UP001596514">
    <property type="component" value="Unassembled WGS sequence"/>
</dbReference>
<proteinExistence type="predicted"/>
<dbReference type="RefSeq" id="WP_364155767.1">
    <property type="nucleotide sequence ID" value="NZ_BAAAGK010000006.1"/>
</dbReference>
<dbReference type="SMART" id="SM00320">
    <property type="entry name" value="WD40"/>
    <property type="match status" value="2"/>
</dbReference>
<dbReference type="PROSITE" id="PS50082">
    <property type="entry name" value="WD_REPEATS_2"/>
    <property type="match status" value="2"/>
</dbReference>
<keyword evidence="1 3" id="KW-0853">WD repeat</keyword>
<organism evidence="5 6">
    <name type="scientific">Streptosporangium amethystogenes subsp. fukuiense</name>
    <dbReference type="NCBI Taxonomy" id="698418"/>
    <lineage>
        <taxon>Bacteria</taxon>
        <taxon>Bacillati</taxon>
        <taxon>Actinomycetota</taxon>
        <taxon>Actinomycetes</taxon>
        <taxon>Streptosporangiales</taxon>
        <taxon>Streptosporangiaceae</taxon>
        <taxon>Streptosporangium</taxon>
    </lineage>
</organism>
<dbReference type="InterPro" id="IPR001680">
    <property type="entry name" value="WD40_rpt"/>
</dbReference>
<accession>A0ABW2SQH9</accession>
<feature type="repeat" description="WD" evidence="3">
    <location>
        <begin position="43"/>
        <end position="75"/>
    </location>
</feature>
<evidence type="ECO:0000313" key="6">
    <source>
        <dbReference type="Proteomes" id="UP001596514"/>
    </source>
</evidence>
<dbReference type="PROSITE" id="PS50294">
    <property type="entry name" value="WD_REPEATS_REGION"/>
    <property type="match status" value="2"/>
</dbReference>
<reference evidence="6" key="1">
    <citation type="journal article" date="2019" name="Int. J. Syst. Evol. Microbiol.">
        <title>The Global Catalogue of Microorganisms (GCM) 10K type strain sequencing project: providing services to taxonomists for standard genome sequencing and annotation.</title>
        <authorList>
            <consortium name="The Broad Institute Genomics Platform"/>
            <consortium name="The Broad Institute Genome Sequencing Center for Infectious Disease"/>
            <person name="Wu L."/>
            <person name="Ma J."/>
        </authorList>
    </citation>
    <scope>NUCLEOTIDE SEQUENCE [LARGE SCALE GENOMIC DNA]</scope>
    <source>
        <strain evidence="6">JCM 10083</strain>
    </source>
</reference>
<evidence type="ECO:0000256" key="2">
    <source>
        <dbReference type="ARBA" id="ARBA00022737"/>
    </source>
</evidence>
<dbReference type="PANTHER" id="PTHR19848:SF8">
    <property type="entry name" value="F-BOX AND WD REPEAT DOMAIN CONTAINING 7"/>
    <property type="match status" value="1"/>
</dbReference>
<evidence type="ECO:0000313" key="5">
    <source>
        <dbReference type="EMBL" id="MFC7598525.1"/>
    </source>
</evidence>
<feature type="repeat" description="WD" evidence="3">
    <location>
        <begin position="1"/>
        <end position="42"/>
    </location>
</feature>
<gene>
    <name evidence="5" type="ORF">ACFQVD_00235</name>
</gene>
<dbReference type="InterPro" id="IPR015943">
    <property type="entry name" value="WD40/YVTN_repeat-like_dom_sf"/>
</dbReference>
<keyword evidence="2" id="KW-0677">Repeat</keyword>
<dbReference type="InterPro" id="IPR036322">
    <property type="entry name" value="WD40_repeat_dom_sf"/>
</dbReference>
<feature type="region of interest" description="Disordered" evidence="4">
    <location>
        <begin position="102"/>
        <end position="124"/>
    </location>
</feature>
<protein>
    <submittedName>
        <fullName evidence="5">WD40 repeat domain-containing protein</fullName>
    </submittedName>
</protein>
<dbReference type="PANTHER" id="PTHR19848">
    <property type="entry name" value="WD40 REPEAT PROTEIN"/>
    <property type="match status" value="1"/>
</dbReference>
<dbReference type="EMBL" id="JBHTEE010000001">
    <property type="protein sequence ID" value="MFC7598525.1"/>
    <property type="molecule type" value="Genomic_DNA"/>
</dbReference>
<keyword evidence="6" id="KW-1185">Reference proteome</keyword>
<dbReference type="SUPFAM" id="SSF50978">
    <property type="entry name" value="WD40 repeat-like"/>
    <property type="match status" value="1"/>
</dbReference>
<comment type="caution">
    <text evidence="5">The sequence shown here is derived from an EMBL/GenBank/DDBJ whole genome shotgun (WGS) entry which is preliminary data.</text>
</comment>
<evidence type="ECO:0000256" key="4">
    <source>
        <dbReference type="SAM" id="MobiDB-lite"/>
    </source>
</evidence>
<sequence>MYGHESRVHAVAWSPDGTRIATGSDDCTVRVWDAERCEEITIAGVHRGKISSIAWSADGQELLTASFDGTARIWQAEPDLDRLQALARGRVYRSLTVEEQRGHMLPLTDGQETAVTSRTTRSTR</sequence>